<dbReference type="GO" id="GO:0046872">
    <property type="term" value="F:metal ion binding"/>
    <property type="evidence" value="ECO:0007669"/>
    <property type="project" value="UniProtKB-KW"/>
</dbReference>
<dbReference type="EMBL" id="JAACJP010000019">
    <property type="protein sequence ID" value="KAF5378451.1"/>
    <property type="molecule type" value="Genomic_DNA"/>
</dbReference>
<protein>
    <recommendedName>
        <fullName evidence="9">DDE Tnp4 domain-containing protein</fullName>
    </recommendedName>
</protein>
<evidence type="ECO:0000256" key="3">
    <source>
        <dbReference type="ARBA" id="ARBA00006958"/>
    </source>
</evidence>
<keyword evidence="7" id="KW-0539">Nucleus</keyword>
<evidence type="ECO:0000256" key="6">
    <source>
        <dbReference type="ARBA" id="ARBA00022801"/>
    </source>
</evidence>
<evidence type="ECO:0000256" key="5">
    <source>
        <dbReference type="ARBA" id="ARBA00022723"/>
    </source>
</evidence>
<dbReference type="PANTHER" id="PTHR22930">
    <property type="match status" value="1"/>
</dbReference>
<evidence type="ECO:0000259" key="9">
    <source>
        <dbReference type="Pfam" id="PF13359"/>
    </source>
</evidence>
<evidence type="ECO:0000256" key="7">
    <source>
        <dbReference type="ARBA" id="ARBA00023242"/>
    </source>
</evidence>
<dbReference type="PANTHER" id="PTHR22930:SF85">
    <property type="entry name" value="GH03217P-RELATED"/>
    <property type="match status" value="1"/>
</dbReference>
<sequence>MPRITERQRQSHALLDAYVINLLATVEADLYKASVGSDSDTSMESPGSSAPPDPYASSSSSESEGDPIGDAIIQTLEELYSKRYSVERGFDLISKTKENLRLLLDDYRYKRPEIFRSYLRITPSCFDDLVKSIEHHPVFHSNSNKPQMPVEEQVAIALYRFGHYGNAASKVEDYGIGLPGSQHDATAWNQTRLPLDHENLLGPQDFVWADSAYPLKSWCQAPYKEPEKSDCLENTVHNYHVSKVRIRSEHCMGYLKGRWSSLRGLRLRIDDTESHQFATLWIACCIHLYNFAIAHEAQENLETDQFFIEGQNIMEEDRRKHEEWAAKRQERLVEEERNYDVEERVELIEGKIKREELKKELLEYLSLAQ</sequence>
<feature type="domain" description="DDE Tnp4" evidence="9">
    <location>
        <begin position="174"/>
        <end position="290"/>
    </location>
</feature>
<comment type="cofactor">
    <cofactor evidence="1">
        <name>a divalent metal cation</name>
        <dbReference type="ChEBI" id="CHEBI:60240"/>
    </cofactor>
</comment>
<proteinExistence type="inferred from homology"/>
<evidence type="ECO:0000256" key="4">
    <source>
        <dbReference type="ARBA" id="ARBA00022722"/>
    </source>
</evidence>
<dbReference type="GO" id="GO:0005634">
    <property type="term" value="C:nucleus"/>
    <property type="evidence" value="ECO:0007669"/>
    <property type="project" value="UniProtKB-SubCell"/>
</dbReference>
<feature type="region of interest" description="Disordered" evidence="8">
    <location>
        <begin position="36"/>
        <end position="67"/>
    </location>
</feature>
<comment type="subcellular location">
    <subcellularLocation>
        <location evidence="2">Nucleus</location>
    </subcellularLocation>
</comment>
<keyword evidence="4" id="KW-0540">Nuclease</keyword>
<evidence type="ECO:0000313" key="10">
    <source>
        <dbReference type="EMBL" id="KAF5378451.1"/>
    </source>
</evidence>
<comment type="caution">
    <text evidence="10">The sequence shown here is derived from an EMBL/GenBank/DDBJ whole genome shotgun (WGS) entry which is preliminary data.</text>
</comment>
<name>A0A8H5H7P0_9AGAR</name>
<gene>
    <name evidence="10" type="ORF">D9615_007041</name>
</gene>
<dbReference type="AlphaFoldDB" id="A0A8H5H7P0"/>
<evidence type="ECO:0000256" key="8">
    <source>
        <dbReference type="SAM" id="MobiDB-lite"/>
    </source>
</evidence>
<dbReference type="InterPro" id="IPR045249">
    <property type="entry name" value="HARBI1-like"/>
</dbReference>
<keyword evidence="5" id="KW-0479">Metal-binding</keyword>
<comment type="similarity">
    <text evidence="3">Belongs to the HARBI1 family.</text>
</comment>
<reference evidence="10 11" key="1">
    <citation type="journal article" date="2020" name="ISME J.">
        <title>Uncovering the hidden diversity of litter-decomposition mechanisms in mushroom-forming fungi.</title>
        <authorList>
            <person name="Floudas D."/>
            <person name="Bentzer J."/>
            <person name="Ahren D."/>
            <person name="Johansson T."/>
            <person name="Persson P."/>
            <person name="Tunlid A."/>
        </authorList>
    </citation>
    <scope>NUCLEOTIDE SEQUENCE [LARGE SCALE GENOMIC DNA]</scope>
    <source>
        <strain evidence="10 11">CBS 661.87</strain>
    </source>
</reference>
<accession>A0A8H5H7P0</accession>
<keyword evidence="6" id="KW-0378">Hydrolase</keyword>
<keyword evidence="11" id="KW-1185">Reference proteome</keyword>
<evidence type="ECO:0000256" key="2">
    <source>
        <dbReference type="ARBA" id="ARBA00004123"/>
    </source>
</evidence>
<organism evidence="10 11">
    <name type="scientific">Tricholomella constricta</name>
    <dbReference type="NCBI Taxonomy" id="117010"/>
    <lineage>
        <taxon>Eukaryota</taxon>
        <taxon>Fungi</taxon>
        <taxon>Dikarya</taxon>
        <taxon>Basidiomycota</taxon>
        <taxon>Agaricomycotina</taxon>
        <taxon>Agaricomycetes</taxon>
        <taxon>Agaricomycetidae</taxon>
        <taxon>Agaricales</taxon>
        <taxon>Tricholomatineae</taxon>
        <taxon>Lyophyllaceae</taxon>
        <taxon>Tricholomella</taxon>
    </lineage>
</organism>
<dbReference type="InterPro" id="IPR027806">
    <property type="entry name" value="HARBI1_dom"/>
</dbReference>
<dbReference type="Pfam" id="PF13359">
    <property type="entry name" value="DDE_Tnp_4"/>
    <property type="match status" value="1"/>
</dbReference>
<dbReference type="GO" id="GO:0004518">
    <property type="term" value="F:nuclease activity"/>
    <property type="evidence" value="ECO:0007669"/>
    <property type="project" value="UniProtKB-KW"/>
</dbReference>
<dbReference type="GO" id="GO:0016787">
    <property type="term" value="F:hydrolase activity"/>
    <property type="evidence" value="ECO:0007669"/>
    <property type="project" value="UniProtKB-KW"/>
</dbReference>
<dbReference type="Proteomes" id="UP000565441">
    <property type="component" value="Unassembled WGS sequence"/>
</dbReference>
<dbReference type="OrthoDB" id="2649667at2759"/>
<evidence type="ECO:0000256" key="1">
    <source>
        <dbReference type="ARBA" id="ARBA00001968"/>
    </source>
</evidence>
<evidence type="ECO:0000313" key="11">
    <source>
        <dbReference type="Proteomes" id="UP000565441"/>
    </source>
</evidence>